<evidence type="ECO:0000313" key="1">
    <source>
        <dbReference type="EMBL" id="KAJ8651431.1"/>
    </source>
</evidence>
<dbReference type="RefSeq" id="XP_058336346.1">
    <property type="nucleotide sequence ID" value="XM_058492886.1"/>
</dbReference>
<dbReference type="EMBL" id="JARTCD010000204">
    <property type="protein sequence ID" value="KAJ8651431.1"/>
    <property type="molecule type" value="Genomic_DNA"/>
</dbReference>
<accession>A0AAD7USG2</accession>
<evidence type="ECO:0000313" key="2">
    <source>
        <dbReference type="Proteomes" id="UP001234581"/>
    </source>
</evidence>
<organism evidence="1 2">
    <name type="scientific">Lichtheimia ornata</name>
    <dbReference type="NCBI Taxonomy" id="688661"/>
    <lineage>
        <taxon>Eukaryota</taxon>
        <taxon>Fungi</taxon>
        <taxon>Fungi incertae sedis</taxon>
        <taxon>Mucoromycota</taxon>
        <taxon>Mucoromycotina</taxon>
        <taxon>Mucoromycetes</taxon>
        <taxon>Mucorales</taxon>
        <taxon>Lichtheimiaceae</taxon>
        <taxon>Lichtheimia</taxon>
    </lineage>
</organism>
<dbReference type="Proteomes" id="UP001234581">
    <property type="component" value="Unassembled WGS sequence"/>
</dbReference>
<protein>
    <submittedName>
        <fullName evidence="1">Uncharacterized protein</fullName>
    </submittedName>
</protein>
<gene>
    <name evidence="1" type="ORF">O0I10_013020</name>
</gene>
<comment type="caution">
    <text evidence="1">The sequence shown here is derived from an EMBL/GenBank/DDBJ whole genome shotgun (WGS) entry which is preliminary data.</text>
</comment>
<proteinExistence type="predicted"/>
<feature type="non-terminal residue" evidence="1">
    <location>
        <position position="1"/>
    </location>
</feature>
<dbReference type="GeneID" id="83220337"/>
<name>A0AAD7USG2_9FUNG</name>
<reference evidence="1 2" key="1">
    <citation type="submission" date="2023-03" db="EMBL/GenBank/DDBJ databases">
        <title>Genome sequence of Lichtheimia ornata CBS 291.66.</title>
        <authorList>
            <person name="Mohabir J.T."/>
            <person name="Shea T.P."/>
            <person name="Kurbessoian T."/>
            <person name="Berby B."/>
            <person name="Fontaine J."/>
            <person name="Livny J."/>
            <person name="Gnirke A."/>
            <person name="Stajich J.E."/>
            <person name="Cuomo C.A."/>
        </authorList>
    </citation>
    <scope>NUCLEOTIDE SEQUENCE [LARGE SCALE GENOMIC DNA]</scope>
    <source>
        <strain evidence="1">CBS 291.66</strain>
    </source>
</reference>
<keyword evidence="2" id="KW-1185">Reference proteome</keyword>
<sequence length="171" mass="19115">CHCSFVSDANRSYPLKPRESHRRRAIGENPHPDTCILVAISAGGLVAHKMKSMGSVTTSTEFMSFVQMVLKKYDSEATMFYGFDSAPAEIANAIKDQVASRGHGHKAFFLRRSSLGNPVTCLFHDVLQTMSRKRLDRSRNEGVDMRFESALSRVTSSMCSLYIRQSFPADE</sequence>
<dbReference type="AlphaFoldDB" id="A0AAD7USG2"/>